<gene>
    <name evidence="1" type="ORF">ZIOFF_071601</name>
</gene>
<evidence type="ECO:0000313" key="2">
    <source>
        <dbReference type="Proteomes" id="UP000734854"/>
    </source>
</evidence>
<name>A0A8J5C1P3_ZINOF</name>
<sequence length="174" mass="18962">MHDIHGTEKGCYDRLRWYCRAIQKTNPSSVAECEIDPVLRSYPKHNKKALLFGTRAATPDWGCLAGGSHRHLASKPPLPPSLFHSILFGVLAVVTRGMHTSAALPSCRQLRPPQMGASFFAPSFCHRQVQGGTPPSPQQIVASPLRCFFCQQPGKSGEAGSIRYLFALSSSSCP</sequence>
<evidence type="ECO:0000313" key="1">
    <source>
        <dbReference type="EMBL" id="KAG6470528.1"/>
    </source>
</evidence>
<organism evidence="1 2">
    <name type="scientific">Zingiber officinale</name>
    <name type="common">Ginger</name>
    <name type="synonym">Amomum zingiber</name>
    <dbReference type="NCBI Taxonomy" id="94328"/>
    <lineage>
        <taxon>Eukaryota</taxon>
        <taxon>Viridiplantae</taxon>
        <taxon>Streptophyta</taxon>
        <taxon>Embryophyta</taxon>
        <taxon>Tracheophyta</taxon>
        <taxon>Spermatophyta</taxon>
        <taxon>Magnoliopsida</taxon>
        <taxon>Liliopsida</taxon>
        <taxon>Zingiberales</taxon>
        <taxon>Zingiberaceae</taxon>
        <taxon>Zingiber</taxon>
    </lineage>
</organism>
<dbReference type="Proteomes" id="UP000734854">
    <property type="component" value="Unassembled WGS sequence"/>
</dbReference>
<protein>
    <submittedName>
        <fullName evidence="1">Uncharacterized protein</fullName>
    </submittedName>
</protein>
<proteinExistence type="predicted"/>
<comment type="caution">
    <text evidence="1">The sequence shown here is derived from an EMBL/GenBank/DDBJ whole genome shotgun (WGS) entry which is preliminary data.</text>
</comment>
<dbReference type="EMBL" id="JACMSC010000021">
    <property type="protein sequence ID" value="KAG6470528.1"/>
    <property type="molecule type" value="Genomic_DNA"/>
</dbReference>
<keyword evidence="2" id="KW-1185">Reference proteome</keyword>
<dbReference type="AlphaFoldDB" id="A0A8J5C1P3"/>
<accession>A0A8J5C1P3</accession>
<reference evidence="1 2" key="1">
    <citation type="submission" date="2020-08" db="EMBL/GenBank/DDBJ databases">
        <title>Plant Genome Project.</title>
        <authorList>
            <person name="Zhang R.-G."/>
        </authorList>
    </citation>
    <scope>NUCLEOTIDE SEQUENCE [LARGE SCALE GENOMIC DNA]</scope>
    <source>
        <tissue evidence="1">Rhizome</tissue>
    </source>
</reference>